<feature type="region of interest" description="Disordered" evidence="9">
    <location>
        <begin position="374"/>
        <end position="445"/>
    </location>
</feature>
<dbReference type="AlphaFoldDB" id="A0A2A4J2G1"/>
<dbReference type="GO" id="GO:0008270">
    <property type="term" value="F:zinc ion binding"/>
    <property type="evidence" value="ECO:0007669"/>
    <property type="project" value="UniProtKB-KW"/>
</dbReference>
<dbReference type="SUPFAM" id="SSF57850">
    <property type="entry name" value="RING/U-box"/>
    <property type="match status" value="1"/>
</dbReference>
<keyword evidence="5 8" id="KW-0863">Zinc-finger</keyword>
<reference evidence="11" key="1">
    <citation type="submission" date="2017-09" db="EMBL/GenBank/DDBJ databases">
        <title>Contemporary evolution of a Lepidopteran species, Heliothis virescens, in response to modern agricultural practices.</title>
        <authorList>
            <person name="Fritz M.L."/>
            <person name="Deyonke A.M."/>
            <person name="Papanicolaou A."/>
            <person name="Micinski S."/>
            <person name="Westbrook J."/>
            <person name="Gould F."/>
        </authorList>
    </citation>
    <scope>NUCLEOTIDE SEQUENCE [LARGE SCALE GENOMIC DNA]</scope>
    <source>
        <strain evidence="11">HvINT-</strain>
        <tissue evidence="11">Whole body</tissue>
    </source>
</reference>
<evidence type="ECO:0000256" key="7">
    <source>
        <dbReference type="ARBA" id="ARBA00022833"/>
    </source>
</evidence>
<dbReference type="Pfam" id="PF13920">
    <property type="entry name" value="zf-C3HC4_3"/>
    <property type="match status" value="1"/>
</dbReference>
<feature type="region of interest" description="Disordered" evidence="9">
    <location>
        <begin position="498"/>
        <end position="556"/>
    </location>
</feature>
<dbReference type="PROSITE" id="PS50089">
    <property type="entry name" value="ZF_RING_2"/>
    <property type="match status" value="1"/>
</dbReference>
<evidence type="ECO:0000259" key="10">
    <source>
        <dbReference type="PROSITE" id="PS50089"/>
    </source>
</evidence>
<dbReference type="PANTHER" id="PTHR22996">
    <property type="entry name" value="MAHOGUNIN"/>
    <property type="match status" value="1"/>
</dbReference>
<proteinExistence type="predicted"/>
<dbReference type="InterPro" id="IPR013083">
    <property type="entry name" value="Znf_RING/FYVE/PHD"/>
</dbReference>
<feature type="compositionally biased region" description="Low complexity" evidence="9">
    <location>
        <begin position="795"/>
        <end position="811"/>
    </location>
</feature>
<name>A0A2A4J2G1_HELVI</name>
<dbReference type="SMART" id="SM00184">
    <property type="entry name" value="RING"/>
    <property type="match status" value="1"/>
</dbReference>
<evidence type="ECO:0000313" key="11">
    <source>
        <dbReference type="EMBL" id="PCG65926.1"/>
    </source>
</evidence>
<keyword evidence="6" id="KW-0833">Ubl conjugation pathway</keyword>
<evidence type="ECO:0000256" key="4">
    <source>
        <dbReference type="ARBA" id="ARBA00022723"/>
    </source>
</evidence>
<dbReference type="Pfam" id="PF26192">
    <property type="entry name" value="RNF157-like_N"/>
    <property type="match status" value="1"/>
</dbReference>
<keyword evidence="4" id="KW-0479">Metal-binding</keyword>
<feature type="compositionally biased region" description="Polar residues" evidence="9">
    <location>
        <begin position="751"/>
        <end position="762"/>
    </location>
</feature>
<evidence type="ECO:0000256" key="1">
    <source>
        <dbReference type="ARBA" id="ARBA00000900"/>
    </source>
</evidence>
<comment type="catalytic activity">
    <reaction evidence="1">
        <text>S-ubiquitinyl-[E2 ubiquitin-conjugating enzyme]-L-cysteine + [acceptor protein]-L-lysine = [E2 ubiquitin-conjugating enzyme]-L-cysteine + N(6)-ubiquitinyl-[acceptor protein]-L-lysine.</text>
        <dbReference type="EC" id="2.3.2.27"/>
    </reaction>
</comment>
<dbReference type="GO" id="GO:0005737">
    <property type="term" value="C:cytoplasm"/>
    <property type="evidence" value="ECO:0007669"/>
    <property type="project" value="TreeGrafter"/>
</dbReference>
<feature type="region of interest" description="Disordered" evidence="9">
    <location>
        <begin position="618"/>
        <end position="830"/>
    </location>
</feature>
<dbReference type="InterPro" id="IPR058981">
    <property type="entry name" value="MGRN1/RNF157-like_N"/>
</dbReference>
<feature type="region of interest" description="Disordered" evidence="9">
    <location>
        <begin position="342"/>
        <end position="361"/>
    </location>
</feature>
<evidence type="ECO:0000256" key="6">
    <source>
        <dbReference type="ARBA" id="ARBA00022786"/>
    </source>
</evidence>
<feature type="compositionally biased region" description="Basic and acidic residues" evidence="9">
    <location>
        <begin position="506"/>
        <end position="520"/>
    </location>
</feature>
<feature type="compositionally biased region" description="Low complexity" evidence="9">
    <location>
        <begin position="698"/>
        <end position="708"/>
    </location>
</feature>
<protein>
    <recommendedName>
        <fullName evidence="2">RING-type E3 ubiquitin transferase</fullName>
        <ecNumber evidence="2">2.3.2.27</ecNumber>
    </recommendedName>
</protein>
<feature type="compositionally biased region" description="Polar residues" evidence="9">
    <location>
        <begin position="680"/>
        <end position="690"/>
    </location>
</feature>
<dbReference type="EMBL" id="NWSH01003683">
    <property type="protein sequence ID" value="PCG65926.1"/>
    <property type="molecule type" value="Genomic_DNA"/>
</dbReference>
<feature type="domain" description="RING-type" evidence="10">
    <location>
        <begin position="287"/>
        <end position="326"/>
    </location>
</feature>
<organism evidence="11">
    <name type="scientific">Heliothis virescens</name>
    <name type="common">Tobacco budworm moth</name>
    <dbReference type="NCBI Taxonomy" id="7102"/>
    <lineage>
        <taxon>Eukaryota</taxon>
        <taxon>Metazoa</taxon>
        <taxon>Ecdysozoa</taxon>
        <taxon>Arthropoda</taxon>
        <taxon>Hexapoda</taxon>
        <taxon>Insecta</taxon>
        <taxon>Pterygota</taxon>
        <taxon>Neoptera</taxon>
        <taxon>Endopterygota</taxon>
        <taxon>Lepidoptera</taxon>
        <taxon>Glossata</taxon>
        <taxon>Ditrysia</taxon>
        <taxon>Noctuoidea</taxon>
        <taxon>Noctuidae</taxon>
        <taxon>Heliothinae</taxon>
        <taxon>Heliothis</taxon>
    </lineage>
</organism>
<dbReference type="EC" id="2.3.2.27" evidence="2"/>
<evidence type="ECO:0000256" key="2">
    <source>
        <dbReference type="ARBA" id="ARBA00012483"/>
    </source>
</evidence>
<dbReference type="InterPro" id="IPR001841">
    <property type="entry name" value="Znf_RING"/>
</dbReference>
<dbReference type="STRING" id="7102.A0A2A4J2G1"/>
<keyword evidence="3" id="KW-0808">Transferase</keyword>
<dbReference type="InterPro" id="IPR045194">
    <property type="entry name" value="MGRN1/RNF157-like"/>
</dbReference>
<evidence type="ECO:0000256" key="8">
    <source>
        <dbReference type="PROSITE-ProRule" id="PRU00175"/>
    </source>
</evidence>
<gene>
    <name evidence="11" type="ORF">B5V51_8418</name>
</gene>
<dbReference type="Gene3D" id="3.30.40.10">
    <property type="entry name" value="Zinc/RING finger domain, C3HC4 (zinc finger)"/>
    <property type="match status" value="1"/>
</dbReference>
<evidence type="ECO:0000256" key="9">
    <source>
        <dbReference type="SAM" id="MobiDB-lite"/>
    </source>
</evidence>
<sequence length="830" mass="89721">MGALTSRQNAGVEEADVVSNHAYKYPPRSGNYFGSHFIMGGERFDTPQPEAYLFGENADLNFLGSRPTPFPYPPPQSNEPTKTLKSLVNIRKESLRFVRCPEPVGKLAENKIGDGMIKSVDNNGKGTYYNIEFTFDCDARCAITVFYFCTEEVTPTGVVYYPRDPAMNSQTYHYKKGANQQFCQISHVFDPSKHPEEDLVYNADREIIPIAIYCVVDEGQEEIRQSHTTIAVVEKHSDGTYVLKALKQKLFVDGLCYLLQEIYGIENKNLDTKPSSDEETEDGGSECVICMCDVRDTLILPCRHLCLCNSCADSLRYQANNCPICRAPFRALLQIRALQRRADNAPPAPPPTDGSTENIPAGYEPVSLLEALNGPHPARALPAPRPAPAIASPDTDTASQAAEILNRCNLERSSSTSLGSSGSRKAKSGSKDDVKSVRDRSAAQTVTPEFRMSVLLAREEEAKRAEEKAAANSPLLYNHHIVNGDKISKSSVSLEYGCAEASGSEDEARAPAEPDSDAERLSPLLTQPTPNGYYIAPAEPDSDAERLSPLLTQPTPNGYYIAPAEPDSDAERLSPLLTQPTPNGYYIAPAEPDSDAERLSPLLTQPTPNGYYIAPAEPDSDAERLSPLLTQPTPNGYYIAPAEPDSDAERLSPLLTQPTPNGYYIAPAEPDSDAERLSPLLTQPTPNGTVCSGGGASPSGSALRLSAPTLAHIDDTDTDEPDAKHNSSGTQSRNDAESPAVAEDSDYFTPEDTNTTILTVPKTNKLAEPTNNGDCTPQRWALPHHVTSLPGTPLSQSSVRSSGDSYSSTSSTRQLLAPVAGSPLATDTAC</sequence>
<feature type="compositionally biased region" description="Low complexity" evidence="9">
    <location>
        <begin position="375"/>
        <end position="393"/>
    </location>
</feature>
<accession>A0A2A4J2G1</accession>
<dbReference type="GO" id="GO:0016567">
    <property type="term" value="P:protein ubiquitination"/>
    <property type="evidence" value="ECO:0007669"/>
    <property type="project" value="TreeGrafter"/>
</dbReference>
<dbReference type="PANTHER" id="PTHR22996:SF0">
    <property type="entry name" value="RE60872P-RELATED"/>
    <property type="match status" value="1"/>
</dbReference>
<feature type="compositionally biased region" description="Basic and acidic residues" evidence="9">
    <location>
        <begin position="429"/>
        <end position="441"/>
    </location>
</feature>
<dbReference type="GO" id="GO:0061630">
    <property type="term" value="F:ubiquitin protein ligase activity"/>
    <property type="evidence" value="ECO:0007669"/>
    <property type="project" value="UniProtKB-EC"/>
</dbReference>
<evidence type="ECO:0000256" key="5">
    <source>
        <dbReference type="ARBA" id="ARBA00022771"/>
    </source>
</evidence>
<feature type="compositionally biased region" description="Low complexity" evidence="9">
    <location>
        <begin position="413"/>
        <end position="423"/>
    </location>
</feature>
<evidence type="ECO:0000256" key="3">
    <source>
        <dbReference type="ARBA" id="ARBA00022679"/>
    </source>
</evidence>
<dbReference type="FunFam" id="3.30.40.10:FF:000013">
    <property type="entry name" value="E3 ubiquitin-protein ligase MGRN1 isoform 1"/>
    <property type="match status" value="1"/>
</dbReference>
<keyword evidence="7" id="KW-0862">Zinc</keyword>
<comment type="caution">
    <text evidence="11">The sequence shown here is derived from an EMBL/GenBank/DDBJ whole genome shotgun (WGS) entry which is preliminary data.</text>
</comment>